<keyword evidence="4 6" id="KW-1133">Transmembrane helix</keyword>
<feature type="transmembrane region" description="Helical" evidence="6">
    <location>
        <begin position="43"/>
        <end position="63"/>
    </location>
</feature>
<evidence type="ECO:0008006" key="9">
    <source>
        <dbReference type="Google" id="ProtNLM"/>
    </source>
</evidence>
<dbReference type="PANTHER" id="PTHR43385:SF1">
    <property type="entry name" value="RIBOFLAVIN TRANSPORTER RIBJ"/>
    <property type="match status" value="1"/>
</dbReference>
<feature type="transmembrane region" description="Helical" evidence="6">
    <location>
        <begin position="246"/>
        <end position="265"/>
    </location>
</feature>
<feature type="transmembrane region" description="Helical" evidence="6">
    <location>
        <begin position="75"/>
        <end position="93"/>
    </location>
</feature>
<keyword evidence="8" id="KW-1185">Reference proteome</keyword>
<comment type="subcellular location">
    <subcellularLocation>
        <location evidence="1">Membrane</location>
        <topology evidence="1">Multi-pass membrane protein</topology>
    </subcellularLocation>
</comment>
<feature type="transmembrane region" description="Helical" evidence="6">
    <location>
        <begin position="210"/>
        <end position="234"/>
    </location>
</feature>
<evidence type="ECO:0000256" key="6">
    <source>
        <dbReference type="SAM" id="Phobius"/>
    </source>
</evidence>
<dbReference type="PANTHER" id="PTHR43385">
    <property type="entry name" value="RIBOFLAVIN TRANSPORTER RIBJ"/>
    <property type="match status" value="1"/>
</dbReference>
<organism evidence="7 8">
    <name type="scientific">Tahibacter aquaticus</name>
    <dbReference type="NCBI Taxonomy" id="520092"/>
    <lineage>
        <taxon>Bacteria</taxon>
        <taxon>Pseudomonadati</taxon>
        <taxon>Pseudomonadota</taxon>
        <taxon>Gammaproteobacteria</taxon>
        <taxon>Lysobacterales</taxon>
        <taxon>Rhodanobacteraceae</taxon>
        <taxon>Tahibacter</taxon>
    </lineage>
</organism>
<dbReference type="Pfam" id="PF07690">
    <property type="entry name" value="MFS_1"/>
    <property type="match status" value="1"/>
</dbReference>
<dbReference type="InterPro" id="IPR011701">
    <property type="entry name" value="MFS"/>
</dbReference>
<evidence type="ECO:0000256" key="2">
    <source>
        <dbReference type="ARBA" id="ARBA00022448"/>
    </source>
</evidence>
<feature type="transmembrane region" description="Helical" evidence="6">
    <location>
        <begin position="7"/>
        <end position="31"/>
    </location>
</feature>
<feature type="transmembrane region" description="Helical" evidence="6">
    <location>
        <begin position="169"/>
        <end position="189"/>
    </location>
</feature>
<dbReference type="Proteomes" id="UP000295293">
    <property type="component" value="Unassembled WGS sequence"/>
</dbReference>
<dbReference type="Gene3D" id="1.20.1250.20">
    <property type="entry name" value="MFS general substrate transporter like domains"/>
    <property type="match status" value="1"/>
</dbReference>
<dbReference type="EMBL" id="SNZH01000004">
    <property type="protein sequence ID" value="TDR45613.1"/>
    <property type="molecule type" value="Genomic_DNA"/>
</dbReference>
<protein>
    <recommendedName>
        <fullName evidence="9">MFS transporter</fullName>
    </recommendedName>
</protein>
<dbReference type="GO" id="GO:0022857">
    <property type="term" value="F:transmembrane transporter activity"/>
    <property type="evidence" value="ECO:0007669"/>
    <property type="project" value="InterPro"/>
</dbReference>
<dbReference type="OrthoDB" id="5966585at2"/>
<comment type="caution">
    <text evidence="7">The sequence shown here is derived from an EMBL/GenBank/DDBJ whole genome shotgun (WGS) entry which is preliminary data.</text>
</comment>
<proteinExistence type="predicted"/>
<name>A0A4R6Z217_9GAMM</name>
<evidence type="ECO:0000256" key="3">
    <source>
        <dbReference type="ARBA" id="ARBA00022692"/>
    </source>
</evidence>
<keyword evidence="3 6" id="KW-0812">Transmembrane</keyword>
<evidence type="ECO:0000313" key="7">
    <source>
        <dbReference type="EMBL" id="TDR45613.1"/>
    </source>
</evidence>
<feature type="transmembrane region" description="Helical" evidence="6">
    <location>
        <begin position="99"/>
        <end position="123"/>
    </location>
</feature>
<reference evidence="7 8" key="1">
    <citation type="submission" date="2019-03" db="EMBL/GenBank/DDBJ databases">
        <title>Genomic Encyclopedia of Type Strains, Phase IV (KMG-IV): sequencing the most valuable type-strain genomes for metagenomic binning, comparative biology and taxonomic classification.</title>
        <authorList>
            <person name="Goeker M."/>
        </authorList>
    </citation>
    <scope>NUCLEOTIDE SEQUENCE [LARGE SCALE GENOMIC DNA]</scope>
    <source>
        <strain evidence="7 8">DSM 21667</strain>
    </source>
</reference>
<sequence length="397" mass="41481">MSEPRPSAIAVLGAAQCVYWGILYYAFSVLMVPLREALGTSDAAIAGAFSLGLTVSALLATTVGRRLDKGQGIALLRGGAFTAAGLLLVWSQVESLAALYAVWVGLGVCMALVLYETAFGLVTRAHANAGVRMRALAVVTVLGGLASTLFLPLTGAGVTYLGWRTTLQALAVVWLLMTLCLEGFALPHLRTVDRREVTPLSPSPSPPDRALLRWAGTPFVVATFAGMALTTLVVPHMVKHGHSLEHAAWVLAALGVMQLPGRLWLWRGGHLALSPRVLLVMPLVLQVLGLALLGIADTLTSAFLGVAIFGVGAGLHTLARPWIAPFIFGVESAGRANGAIAQAQGFARACGPFVVASSSGFVGSNAVFLILSLVLLACCPLAYRLSRHHHLTASSSA</sequence>
<evidence type="ECO:0000256" key="4">
    <source>
        <dbReference type="ARBA" id="ARBA00022989"/>
    </source>
</evidence>
<dbReference type="GO" id="GO:0016020">
    <property type="term" value="C:membrane"/>
    <property type="evidence" value="ECO:0007669"/>
    <property type="project" value="UniProtKB-SubCell"/>
</dbReference>
<feature type="transmembrane region" description="Helical" evidence="6">
    <location>
        <begin position="366"/>
        <end position="383"/>
    </location>
</feature>
<keyword evidence="2" id="KW-0813">Transport</keyword>
<dbReference type="InterPro" id="IPR036259">
    <property type="entry name" value="MFS_trans_sf"/>
</dbReference>
<dbReference type="SUPFAM" id="SSF103473">
    <property type="entry name" value="MFS general substrate transporter"/>
    <property type="match status" value="1"/>
</dbReference>
<evidence type="ECO:0000256" key="1">
    <source>
        <dbReference type="ARBA" id="ARBA00004141"/>
    </source>
</evidence>
<dbReference type="RefSeq" id="WP_133817990.1">
    <property type="nucleotide sequence ID" value="NZ_SNZH01000004.1"/>
</dbReference>
<evidence type="ECO:0000256" key="5">
    <source>
        <dbReference type="ARBA" id="ARBA00023136"/>
    </source>
</evidence>
<evidence type="ECO:0000313" key="8">
    <source>
        <dbReference type="Proteomes" id="UP000295293"/>
    </source>
</evidence>
<dbReference type="AlphaFoldDB" id="A0A4R6Z217"/>
<accession>A0A4R6Z217</accession>
<feature type="transmembrane region" description="Helical" evidence="6">
    <location>
        <begin position="135"/>
        <end position="163"/>
    </location>
</feature>
<gene>
    <name evidence="7" type="ORF">DFR29_10441</name>
</gene>
<dbReference type="InterPro" id="IPR052983">
    <property type="entry name" value="MFS_Riboflavin_Transporter"/>
</dbReference>
<keyword evidence="5 6" id="KW-0472">Membrane</keyword>